<evidence type="ECO:0000256" key="1">
    <source>
        <dbReference type="SAM" id="MobiDB-lite"/>
    </source>
</evidence>
<evidence type="ECO:0000256" key="2">
    <source>
        <dbReference type="SAM" id="Phobius"/>
    </source>
</evidence>
<evidence type="ECO:0000313" key="4">
    <source>
        <dbReference type="Proteomes" id="UP001189429"/>
    </source>
</evidence>
<gene>
    <name evidence="3" type="ORF">PCOR1329_LOCUS70345</name>
</gene>
<comment type="caution">
    <text evidence="3">The sequence shown here is derived from an EMBL/GenBank/DDBJ whole genome shotgun (WGS) entry which is preliminary data.</text>
</comment>
<accession>A0ABN9WXT1</accession>
<dbReference type="Proteomes" id="UP001189429">
    <property type="component" value="Unassembled WGS sequence"/>
</dbReference>
<keyword evidence="2" id="KW-0472">Membrane</keyword>
<protein>
    <recommendedName>
        <fullName evidence="5">Autophagy-related protein 9</fullName>
    </recommendedName>
</protein>
<evidence type="ECO:0008006" key="5">
    <source>
        <dbReference type="Google" id="ProtNLM"/>
    </source>
</evidence>
<proteinExistence type="predicted"/>
<keyword evidence="2" id="KW-0812">Transmembrane</keyword>
<sequence length="122" mass="13803">MKVVAAQAREGVGYLNMFARFSQSVRRLADGGRDDRAEAARQPGQCSSSVSYLARQRPLPLPRPRSRSSARERPLLHFPLVEIDPGSGFAKFGKLRRRLLVRTFFIALLLSRLLRTVYVFSL</sequence>
<name>A0ABN9WXT1_9DINO</name>
<reference evidence="3" key="1">
    <citation type="submission" date="2023-10" db="EMBL/GenBank/DDBJ databases">
        <authorList>
            <person name="Chen Y."/>
            <person name="Shah S."/>
            <person name="Dougan E. K."/>
            <person name="Thang M."/>
            <person name="Chan C."/>
        </authorList>
    </citation>
    <scope>NUCLEOTIDE SEQUENCE [LARGE SCALE GENOMIC DNA]</scope>
</reference>
<feature type="transmembrane region" description="Helical" evidence="2">
    <location>
        <begin position="99"/>
        <end position="120"/>
    </location>
</feature>
<keyword evidence="4" id="KW-1185">Reference proteome</keyword>
<keyword evidence="2" id="KW-1133">Transmembrane helix</keyword>
<evidence type="ECO:0000313" key="3">
    <source>
        <dbReference type="EMBL" id="CAK0890006.1"/>
    </source>
</evidence>
<dbReference type="EMBL" id="CAUYUJ010019284">
    <property type="protein sequence ID" value="CAK0890006.1"/>
    <property type="molecule type" value="Genomic_DNA"/>
</dbReference>
<feature type="region of interest" description="Disordered" evidence="1">
    <location>
        <begin position="32"/>
        <end position="70"/>
    </location>
</feature>
<organism evidence="3 4">
    <name type="scientific">Prorocentrum cordatum</name>
    <dbReference type="NCBI Taxonomy" id="2364126"/>
    <lineage>
        <taxon>Eukaryota</taxon>
        <taxon>Sar</taxon>
        <taxon>Alveolata</taxon>
        <taxon>Dinophyceae</taxon>
        <taxon>Prorocentrales</taxon>
        <taxon>Prorocentraceae</taxon>
        <taxon>Prorocentrum</taxon>
    </lineage>
</organism>